<dbReference type="Proteomes" id="UP000251075">
    <property type="component" value="Unassembled WGS sequence"/>
</dbReference>
<reference evidence="4 5" key="1">
    <citation type="submission" date="2017-11" db="EMBL/GenBank/DDBJ databases">
        <title>Draft genome sequence of magnetotactic bacterium Magnetospirillum kuznetsovii LBB-42.</title>
        <authorList>
            <person name="Grouzdev D.S."/>
            <person name="Rysina M.S."/>
            <person name="Baslerov R.V."/>
            <person name="Koziaeva V."/>
        </authorList>
    </citation>
    <scope>NUCLEOTIDE SEQUENCE [LARGE SCALE GENOMIC DNA]</scope>
    <source>
        <strain evidence="4 5">LBB-42</strain>
    </source>
</reference>
<dbReference type="GO" id="GO:0016151">
    <property type="term" value="F:nickel cation binding"/>
    <property type="evidence" value="ECO:0007669"/>
    <property type="project" value="UniProtKB-UniRule"/>
</dbReference>
<dbReference type="EMBL" id="PGTO01000022">
    <property type="protein sequence ID" value="RAU20471.1"/>
    <property type="molecule type" value="Genomic_DNA"/>
</dbReference>
<comment type="function">
    <text evidence="3">Required for maturation of urease via the functional incorporation of the urease nickel metallocenter.</text>
</comment>
<dbReference type="HAMAP" id="MF_01384">
    <property type="entry name" value="UreD"/>
    <property type="match status" value="1"/>
</dbReference>
<dbReference type="Pfam" id="PF01774">
    <property type="entry name" value="UreD"/>
    <property type="match status" value="1"/>
</dbReference>
<sequence length="262" mass="28203">MWGKAEIVFEPGRLGRLYQQAPLRVLFPDPPDGEPIQAALVTTSGGLAGGDRLELSARAAAGAVGMVVASAAEKIYRSTGPDTKVDIGLTVEKGAWLEVLPQETIVFEGARLRRSTRLDLAADARAMVGEMLVFGRTAKGESLSQGLVHDAWEIRRDGRLIWADALHLDGDIAAKLKAPGGFGGALACATLVLATPRPMILRDGVREMLDGRAGATVVGDLLIVRWLDEDAARLRKSFGTVWAMLRHEAAGLPRRLPRIWEI</sequence>
<keyword evidence="2 3" id="KW-0143">Chaperone</keyword>
<comment type="similarity">
    <text evidence="1 3">Belongs to the UreD family.</text>
</comment>
<evidence type="ECO:0000256" key="1">
    <source>
        <dbReference type="ARBA" id="ARBA00007177"/>
    </source>
</evidence>
<organism evidence="4 5">
    <name type="scientific">Paramagnetospirillum kuznetsovii</name>
    <dbReference type="NCBI Taxonomy" id="2053833"/>
    <lineage>
        <taxon>Bacteria</taxon>
        <taxon>Pseudomonadati</taxon>
        <taxon>Pseudomonadota</taxon>
        <taxon>Alphaproteobacteria</taxon>
        <taxon>Rhodospirillales</taxon>
        <taxon>Magnetospirillaceae</taxon>
        <taxon>Paramagnetospirillum</taxon>
    </lineage>
</organism>
<evidence type="ECO:0000256" key="3">
    <source>
        <dbReference type="HAMAP-Rule" id="MF_01384"/>
    </source>
</evidence>
<keyword evidence="5" id="KW-1185">Reference proteome</keyword>
<keyword evidence="3" id="KW-0963">Cytoplasm</keyword>
<dbReference type="InterPro" id="IPR002669">
    <property type="entry name" value="UreD"/>
</dbReference>
<protein>
    <recommendedName>
        <fullName evidence="3">Urease accessory protein UreD</fullName>
    </recommendedName>
</protein>
<dbReference type="PANTHER" id="PTHR33643">
    <property type="entry name" value="UREASE ACCESSORY PROTEIN D"/>
    <property type="match status" value="1"/>
</dbReference>
<evidence type="ECO:0000256" key="2">
    <source>
        <dbReference type="ARBA" id="ARBA00023186"/>
    </source>
</evidence>
<comment type="caution">
    <text evidence="4">The sequence shown here is derived from an EMBL/GenBank/DDBJ whole genome shotgun (WGS) entry which is preliminary data.</text>
</comment>
<comment type="subcellular location">
    <subcellularLocation>
        <location evidence="3">Cytoplasm</location>
    </subcellularLocation>
</comment>
<comment type="subunit">
    <text evidence="3">UreD, UreF and UreG form a complex that acts as a GTP-hydrolysis-dependent molecular chaperone, activating the urease apoprotein by helping to assemble the nickel containing metallocenter of UreC. The UreE protein probably delivers the nickel.</text>
</comment>
<evidence type="ECO:0000313" key="5">
    <source>
        <dbReference type="Proteomes" id="UP000251075"/>
    </source>
</evidence>
<gene>
    <name evidence="3" type="primary">ureD</name>
    <name evidence="4" type="ORF">CU669_18175</name>
</gene>
<dbReference type="AlphaFoldDB" id="A0A364NTR7"/>
<dbReference type="OrthoDB" id="9798842at2"/>
<keyword evidence="3" id="KW-0996">Nickel insertion</keyword>
<accession>A0A364NTR7</accession>
<proteinExistence type="inferred from homology"/>
<dbReference type="GO" id="GO:0005737">
    <property type="term" value="C:cytoplasm"/>
    <property type="evidence" value="ECO:0007669"/>
    <property type="project" value="UniProtKB-SubCell"/>
</dbReference>
<evidence type="ECO:0000313" key="4">
    <source>
        <dbReference type="EMBL" id="RAU20471.1"/>
    </source>
</evidence>
<name>A0A364NTR7_9PROT</name>
<dbReference type="PANTHER" id="PTHR33643:SF1">
    <property type="entry name" value="UREASE ACCESSORY PROTEIN D"/>
    <property type="match status" value="1"/>
</dbReference>